<dbReference type="AlphaFoldDB" id="A0A1I1DP19"/>
<evidence type="ECO:0000313" key="3">
    <source>
        <dbReference type="EMBL" id="SFB76584.1"/>
    </source>
</evidence>
<gene>
    <name evidence="3" type="ORF">SAMN04488094_101379</name>
</gene>
<feature type="domain" description="GFO/IDH/MocA-like oxidoreductase" evidence="2">
    <location>
        <begin position="129"/>
        <end position="243"/>
    </location>
</feature>
<dbReference type="PANTHER" id="PTHR43249">
    <property type="entry name" value="UDP-N-ACETYL-2-AMINO-2-DEOXY-D-GLUCURONATE OXIDASE"/>
    <property type="match status" value="1"/>
</dbReference>
<organism evidence="3 4">
    <name type="scientific">Tropicimonas isoalkanivorans</name>
    <dbReference type="NCBI Taxonomy" id="441112"/>
    <lineage>
        <taxon>Bacteria</taxon>
        <taxon>Pseudomonadati</taxon>
        <taxon>Pseudomonadota</taxon>
        <taxon>Alphaproteobacteria</taxon>
        <taxon>Rhodobacterales</taxon>
        <taxon>Roseobacteraceae</taxon>
        <taxon>Tropicimonas</taxon>
    </lineage>
</organism>
<reference evidence="3 4" key="1">
    <citation type="submission" date="2016-10" db="EMBL/GenBank/DDBJ databases">
        <authorList>
            <person name="de Groot N.N."/>
        </authorList>
    </citation>
    <scope>NUCLEOTIDE SEQUENCE [LARGE SCALE GENOMIC DNA]</scope>
    <source>
        <strain evidence="3 4">DSM 19548</strain>
    </source>
</reference>
<dbReference type="STRING" id="441112.SAMN04488094_101379"/>
<name>A0A1I1DP19_9RHOB</name>
<accession>A0A1I1DP19</accession>
<dbReference type="InterPro" id="IPR000683">
    <property type="entry name" value="Gfo/Idh/MocA-like_OxRdtase_N"/>
</dbReference>
<dbReference type="RefSeq" id="WP_093358897.1">
    <property type="nucleotide sequence ID" value="NZ_FOLG01000001.1"/>
</dbReference>
<evidence type="ECO:0000313" key="4">
    <source>
        <dbReference type="Proteomes" id="UP000198728"/>
    </source>
</evidence>
<dbReference type="Proteomes" id="UP000198728">
    <property type="component" value="Unassembled WGS sequence"/>
</dbReference>
<evidence type="ECO:0000259" key="1">
    <source>
        <dbReference type="Pfam" id="PF01408"/>
    </source>
</evidence>
<dbReference type="Gene3D" id="3.30.360.10">
    <property type="entry name" value="Dihydrodipicolinate Reductase, domain 2"/>
    <property type="match status" value="1"/>
</dbReference>
<dbReference type="SUPFAM" id="SSF51735">
    <property type="entry name" value="NAD(P)-binding Rossmann-fold domains"/>
    <property type="match status" value="1"/>
</dbReference>
<dbReference type="InterPro" id="IPR055170">
    <property type="entry name" value="GFO_IDH_MocA-like_dom"/>
</dbReference>
<dbReference type="Pfam" id="PF22725">
    <property type="entry name" value="GFO_IDH_MocA_C3"/>
    <property type="match status" value="1"/>
</dbReference>
<evidence type="ECO:0000259" key="2">
    <source>
        <dbReference type="Pfam" id="PF22725"/>
    </source>
</evidence>
<feature type="domain" description="Gfo/Idh/MocA-like oxidoreductase N-terminal" evidence="1">
    <location>
        <begin position="2"/>
        <end position="117"/>
    </location>
</feature>
<dbReference type="EMBL" id="FOLG01000001">
    <property type="protein sequence ID" value="SFB76584.1"/>
    <property type="molecule type" value="Genomic_DNA"/>
</dbReference>
<dbReference type="GO" id="GO:0000166">
    <property type="term" value="F:nucleotide binding"/>
    <property type="evidence" value="ECO:0007669"/>
    <property type="project" value="InterPro"/>
</dbReference>
<dbReference type="InterPro" id="IPR052515">
    <property type="entry name" value="Gfo/Idh/MocA_Oxidoreductase"/>
</dbReference>
<dbReference type="SUPFAM" id="SSF55347">
    <property type="entry name" value="Glyceraldehyde-3-phosphate dehydrogenase-like, C-terminal domain"/>
    <property type="match status" value="1"/>
</dbReference>
<dbReference type="Pfam" id="PF01408">
    <property type="entry name" value="GFO_IDH_MocA"/>
    <property type="match status" value="1"/>
</dbReference>
<dbReference type="OrthoDB" id="9792935at2"/>
<sequence>MIRTAIIGAGIGREHLEGYLDLPHQFAVTWICDLNLARAEEIADPHGIQVARNLANVLADPDVDLVDICLPPHLHYKAAKAALKAGKHVVCEKPMVPSLAEAESLIATAQAAGRVLSPVFQYRYGPAMAQIEALRTAGLLGRPYAASVETHWNRGPDYYATSWRGTWAGENGGAVLGHAIHNHDLLTALLGPVREVQATVATRVNAIETEDCAAIALRFESGALATSSITLGAATDTTRIRICWEGVTAESGTEPYAPMAQPWTFTARAPVEQSQVDDVLAGVRPSRTRFAGYFEALADRLQGREAQAVTPEDGRRSVELVAAIYNAARTGQAEYLPLAEDHPLYYGWAPEPGAVELVRDRDDSGRSDR</sequence>
<dbReference type="PANTHER" id="PTHR43249:SF1">
    <property type="entry name" value="D-GLUCOSIDE 3-DEHYDROGENASE"/>
    <property type="match status" value="1"/>
</dbReference>
<dbReference type="InterPro" id="IPR036291">
    <property type="entry name" value="NAD(P)-bd_dom_sf"/>
</dbReference>
<proteinExistence type="predicted"/>
<keyword evidence="4" id="KW-1185">Reference proteome</keyword>
<protein>
    <submittedName>
        <fullName evidence="3">Predicted dehydrogenase</fullName>
    </submittedName>
</protein>
<dbReference type="Gene3D" id="3.40.50.720">
    <property type="entry name" value="NAD(P)-binding Rossmann-like Domain"/>
    <property type="match status" value="1"/>
</dbReference>